<reference evidence="4" key="1">
    <citation type="submission" date="2016-10" db="EMBL/GenBank/DDBJ databases">
        <authorList>
            <person name="Varghese N."/>
            <person name="Submissions S."/>
        </authorList>
    </citation>
    <scope>NUCLEOTIDE SEQUENCE [LARGE SCALE GENOMIC DNA]</scope>
    <source>
        <strain evidence="4">CGMCC 1.6963</strain>
    </source>
</reference>
<keyword evidence="4" id="KW-1185">Reference proteome</keyword>
<dbReference type="OrthoDB" id="3541361at2"/>
<name>A0A1H9VUC0_9MICO</name>
<evidence type="ECO:0000313" key="3">
    <source>
        <dbReference type="EMBL" id="SES25104.1"/>
    </source>
</evidence>
<dbReference type="CDD" id="cd00085">
    <property type="entry name" value="HNHc"/>
    <property type="match status" value="1"/>
</dbReference>
<proteinExistence type="predicted"/>
<feature type="region of interest" description="Disordered" evidence="1">
    <location>
        <begin position="167"/>
        <end position="186"/>
    </location>
</feature>
<dbReference type="AlphaFoldDB" id="A0A1H9VUC0"/>
<dbReference type="Gene3D" id="1.10.30.50">
    <property type="match status" value="1"/>
</dbReference>
<evidence type="ECO:0000256" key="1">
    <source>
        <dbReference type="SAM" id="MobiDB-lite"/>
    </source>
</evidence>
<organism evidence="3 4">
    <name type="scientific">Pedococcus cremeus</name>
    <dbReference type="NCBI Taxonomy" id="587636"/>
    <lineage>
        <taxon>Bacteria</taxon>
        <taxon>Bacillati</taxon>
        <taxon>Actinomycetota</taxon>
        <taxon>Actinomycetes</taxon>
        <taxon>Micrococcales</taxon>
        <taxon>Intrasporangiaceae</taxon>
        <taxon>Pedococcus</taxon>
    </lineage>
</organism>
<feature type="compositionally biased region" description="Basic and acidic residues" evidence="1">
    <location>
        <begin position="177"/>
        <end position="186"/>
    </location>
</feature>
<dbReference type="EMBL" id="FOHB01000004">
    <property type="protein sequence ID" value="SES25104.1"/>
    <property type="molecule type" value="Genomic_DNA"/>
</dbReference>
<protein>
    <recommendedName>
        <fullName evidence="2">HNH nuclease domain-containing protein</fullName>
    </recommendedName>
</protein>
<accession>A0A1H9VUC0</accession>
<feature type="domain" description="HNH nuclease" evidence="2">
    <location>
        <begin position="396"/>
        <end position="447"/>
    </location>
</feature>
<sequence length="487" mass="52927">MFESVEAVEHEDPFVLASALGRLTLEDIDAMTLAESEAVTLASQRVINAVSARQVAAMDTHAARAEERIERRRQEAREDGRRVPLAAGGQDSAAALAPLLKVAPRTMSARLNDARRLVNGLPMTFELQWSGVLEPYRSAAVVRESAVLRLHQLEEFEARLHRRDISQMPGSRLRSAARREAENTDRAAVRQAAQRAAEERSVRVGPGEVTGMSTWTLNLPTAQSTTLWAAVDGLANEYVRNTAGLKVGQARVDALFDLVMANAEVRTTIELVAPIGSGPATRIDESPLDLRDEPEHELPAAFGGDDEGFGGDHHAQPSAVDLWAAVQASTGALMDSDTEAWFVSGLTEVPTHGSLLPETVVSLLSDPDVTLRVAWSDPVTGAIRSQDPRAYRPNAAVTRQIRSRDGTCRFPGCSQPARRTQIDHVVPAPVGPTEPPNLMCLCASHHRFKHHGGWRAELSPEGICTWTAPDGRTHTTWPMDRHGRSAA</sequence>
<dbReference type="InterPro" id="IPR003615">
    <property type="entry name" value="HNH_nuc"/>
</dbReference>
<evidence type="ECO:0000313" key="4">
    <source>
        <dbReference type="Proteomes" id="UP000199019"/>
    </source>
</evidence>
<dbReference type="RefSeq" id="WP_091758690.1">
    <property type="nucleotide sequence ID" value="NZ_FOHB01000004.1"/>
</dbReference>
<evidence type="ECO:0000259" key="2">
    <source>
        <dbReference type="SMART" id="SM00507"/>
    </source>
</evidence>
<dbReference type="Proteomes" id="UP000199019">
    <property type="component" value="Unassembled WGS sequence"/>
</dbReference>
<dbReference type="STRING" id="587636.SAMN05216199_2564"/>
<gene>
    <name evidence="3" type="ORF">SAMN05216199_2564</name>
</gene>
<dbReference type="SMART" id="SM00507">
    <property type="entry name" value="HNHc"/>
    <property type="match status" value="1"/>
</dbReference>